<comment type="caution">
    <text evidence="1">The sequence shown here is derived from an EMBL/GenBank/DDBJ whole genome shotgun (WGS) entry which is preliminary data.</text>
</comment>
<protein>
    <submittedName>
        <fullName evidence="1">Uncharacterized protein</fullName>
    </submittedName>
</protein>
<reference evidence="1 2" key="1">
    <citation type="submission" date="2024-06" db="EMBL/GenBank/DDBJ databases">
        <authorList>
            <person name="Li Z."/>
            <person name="Jiang Y."/>
        </authorList>
    </citation>
    <scope>NUCLEOTIDE SEQUENCE [LARGE SCALE GENOMIC DNA]</scope>
    <source>
        <strain evidence="1 2">HSW-8</strain>
    </source>
</reference>
<sequence length="70" mass="7637">MVRAIAQAAAVWAAAFRGPIQAGVEDIRTGRASWPVKVPVSEPLSLPADTQVRRSDRREDVRSFTYAGRA</sequence>
<name>A0ABV2A9V3_9GAMM</name>
<keyword evidence="2" id="KW-1185">Reference proteome</keyword>
<evidence type="ECO:0000313" key="1">
    <source>
        <dbReference type="EMBL" id="MES0873646.1"/>
    </source>
</evidence>
<gene>
    <name evidence="1" type="ORF">ABSH63_06460</name>
</gene>
<dbReference type="RefSeq" id="WP_352888434.1">
    <property type="nucleotide sequence ID" value="NZ_JBEPIJ010000005.1"/>
</dbReference>
<evidence type="ECO:0000313" key="2">
    <source>
        <dbReference type="Proteomes" id="UP001465331"/>
    </source>
</evidence>
<organism evidence="1 2">
    <name type="scientific">Sinimarinibacterium thermocellulolyticum</name>
    <dbReference type="NCBI Taxonomy" id="3170016"/>
    <lineage>
        <taxon>Bacteria</taxon>
        <taxon>Pseudomonadati</taxon>
        <taxon>Pseudomonadota</taxon>
        <taxon>Gammaproteobacteria</taxon>
        <taxon>Nevskiales</taxon>
        <taxon>Nevskiaceae</taxon>
        <taxon>Sinimarinibacterium</taxon>
    </lineage>
</organism>
<proteinExistence type="predicted"/>
<accession>A0ABV2A9V3</accession>
<dbReference type="Proteomes" id="UP001465331">
    <property type="component" value="Unassembled WGS sequence"/>
</dbReference>
<dbReference type="EMBL" id="JBEPIJ010000005">
    <property type="protein sequence ID" value="MES0873646.1"/>
    <property type="molecule type" value="Genomic_DNA"/>
</dbReference>